<dbReference type="Ensembl" id="ENSCINT00000033013.1">
    <property type="protein sequence ID" value="ENSCINP00000034245.1"/>
    <property type="gene ID" value="ENSCING00000020061.1"/>
</dbReference>
<dbReference type="HOGENOM" id="CLU_1673172_0_0_1"/>
<accession>H2XX61</accession>
<dbReference type="Proteomes" id="UP000008144">
    <property type="component" value="Unassembled WGS sequence"/>
</dbReference>
<dbReference type="AlphaFoldDB" id="H2XX61"/>
<evidence type="ECO:0000313" key="3">
    <source>
        <dbReference type="Proteomes" id="UP000008144"/>
    </source>
</evidence>
<proteinExistence type="predicted"/>
<evidence type="ECO:0000313" key="2">
    <source>
        <dbReference type="Ensembl" id="ENSCINP00000034245.1"/>
    </source>
</evidence>
<reference evidence="3" key="1">
    <citation type="journal article" date="2002" name="Science">
        <title>The draft genome of Ciona intestinalis: insights into chordate and vertebrate origins.</title>
        <authorList>
            <person name="Dehal P."/>
            <person name="Satou Y."/>
            <person name="Campbell R.K."/>
            <person name="Chapman J."/>
            <person name="Degnan B."/>
            <person name="De Tomaso A."/>
            <person name="Davidson B."/>
            <person name="Di Gregorio A."/>
            <person name="Gelpke M."/>
            <person name="Goodstein D.M."/>
            <person name="Harafuji N."/>
            <person name="Hastings K.E."/>
            <person name="Ho I."/>
            <person name="Hotta K."/>
            <person name="Huang W."/>
            <person name="Kawashima T."/>
            <person name="Lemaire P."/>
            <person name="Martinez D."/>
            <person name="Meinertzhagen I.A."/>
            <person name="Necula S."/>
            <person name="Nonaka M."/>
            <person name="Putnam N."/>
            <person name="Rash S."/>
            <person name="Saiga H."/>
            <person name="Satake M."/>
            <person name="Terry A."/>
            <person name="Yamada L."/>
            <person name="Wang H.G."/>
            <person name="Awazu S."/>
            <person name="Azumi K."/>
            <person name="Boore J."/>
            <person name="Branno M."/>
            <person name="Chin-Bow S."/>
            <person name="DeSantis R."/>
            <person name="Doyle S."/>
            <person name="Francino P."/>
            <person name="Keys D.N."/>
            <person name="Haga S."/>
            <person name="Hayashi H."/>
            <person name="Hino K."/>
            <person name="Imai K.S."/>
            <person name="Inaba K."/>
            <person name="Kano S."/>
            <person name="Kobayashi K."/>
            <person name="Kobayashi M."/>
            <person name="Lee B.I."/>
            <person name="Makabe K.W."/>
            <person name="Manohar C."/>
            <person name="Matassi G."/>
            <person name="Medina M."/>
            <person name="Mochizuki Y."/>
            <person name="Mount S."/>
            <person name="Morishita T."/>
            <person name="Miura S."/>
            <person name="Nakayama A."/>
            <person name="Nishizaka S."/>
            <person name="Nomoto H."/>
            <person name="Ohta F."/>
            <person name="Oishi K."/>
            <person name="Rigoutsos I."/>
            <person name="Sano M."/>
            <person name="Sasaki A."/>
            <person name="Sasakura Y."/>
            <person name="Shoguchi E."/>
            <person name="Shin-i T."/>
            <person name="Spagnuolo A."/>
            <person name="Stainier D."/>
            <person name="Suzuki M.M."/>
            <person name="Tassy O."/>
            <person name="Takatori N."/>
            <person name="Tokuoka M."/>
            <person name="Yagi K."/>
            <person name="Yoshizaki F."/>
            <person name="Wada S."/>
            <person name="Zhang C."/>
            <person name="Hyatt P.D."/>
            <person name="Larimer F."/>
            <person name="Detter C."/>
            <person name="Doggett N."/>
            <person name="Glavina T."/>
            <person name="Hawkins T."/>
            <person name="Richardson P."/>
            <person name="Lucas S."/>
            <person name="Kohara Y."/>
            <person name="Levine M."/>
            <person name="Satoh N."/>
            <person name="Rokhsar D.S."/>
        </authorList>
    </citation>
    <scope>NUCLEOTIDE SEQUENCE [LARGE SCALE GENOMIC DNA]</scope>
</reference>
<organism evidence="2 3">
    <name type="scientific">Ciona intestinalis</name>
    <name type="common">Transparent sea squirt</name>
    <name type="synonym">Ascidia intestinalis</name>
    <dbReference type="NCBI Taxonomy" id="7719"/>
    <lineage>
        <taxon>Eukaryota</taxon>
        <taxon>Metazoa</taxon>
        <taxon>Chordata</taxon>
        <taxon>Tunicata</taxon>
        <taxon>Ascidiacea</taxon>
        <taxon>Phlebobranchia</taxon>
        <taxon>Cionidae</taxon>
        <taxon>Ciona</taxon>
    </lineage>
</organism>
<feature type="region of interest" description="Disordered" evidence="1">
    <location>
        <begin position="49"/>
        <end position="75"/>
    </location>
</feature>
<protein>
    <submittedName>
        <fullName evidence="2">Uncharacterized protein</fullName>
    </submittedName>
</protein>
<evidence type="ECO:0000256" key="1">
    <source>
        <dbReference type="SAM" id="MobiDB-lite"/>
    </source>
</evidence>
<reference evidence="2" key="3">
    <citation type="submission" date="2025-09" db="UniProtKB">
        <authorList>
            <consortium name="Ensembl"/>
        </authorList>
    </citation>
    <scope>IDENTIFICATION</scope>
</reference>
<name>H2XX61_CIOIN</name>
<keyword evidence="3" id="KW-1185">Reference proteome</keyword>
<dbReference type="GeneTree" id="ENSGT00660000097364"/>
<dbReference type="OMA" id="NIWEMLF"/>
<sequence>MRSGDCSNFRIENYVKAVTKQSNEDQPVALLVHKAEQKPQTSLTIPLTNATLGEKKLSQQKTAPRPTPVTKTQQAPSTPVNIWEMLFYNTNYPGDIGTSLAAATVASSPVVTKEILEYIGKTDPQETKSIITAQNITGAYQNLPSILATGSLLPSSHK</sequence>
<dbReference type="InParanoid" id="H2XX61"/>
<reference evidence="2" key="2">
    <citation type="submission" date="2025-08" db="UniProtKB">
        <authorList>
            <consortium name="Ensembl"/>
        </authorList>
    </citation>
    <scope>IDENTIFICATION</scope>
</reference>